<dbReference type="AlphaFoldDB" id="L7U5X5"/>
<dbReference type="InterPro" id="IPR008018">
    <property type="entry name" value="Phage_tail_attach_FII"/>
</dbReference>
<evidence type="ECO:0000313" key="1">
    <source>
        <dbReference type="EMBL" id="AGC43260.1"/>
    </source>
</evidence>
<dbReference type="KEGG" id="msd:MYSTI_01929"/>
<name>L7U5X5_MYXSD</name>
<dbReference type="EMBL" id="CP004025">
    <property type="protein sequence ID" value="AGC43260.1"/>
    <property type="molecule type" value="Genomic_DNA"/>
</dbReference>
<dbReference type="Proteomes" id="UP000011131">
    <property type="component" value="Chromosome"/>
</dbReference>
<dbReference type="GO" id="GO:0019068">
    <property type="term" value="P:virion assembly"/>
    <property type="evidence" value="ECO:0007669"/>
    <property type="project" value="InterPro"/>
</dbReference>
<reference evidence="1 2" key="1">
    <citation type="journal article" date="2013" name="Genome Announc.">
        <title>Complete genome sequence of Myxococcus stipitatus strain DSM 14675, a fruiting myxobacterium.</title>
        <authorList>
            <person name="Huntley S."/>
            <person name="Kneip S."/>
            <person name="Treuner-Lange A."/>
            <person name="Sogaard-Andersen L."/>
        </authorList>
    </citation>
    <scope>NUCLEOTIDE SEQUENCE [LARGE SCALE GENOMIC DNA]</scope>
    <source>
        <strain evidence="2">DSM 14675 / JCM 12634 / Mx s8</strain>
    </source>
</reference>
<protein>
    <submittedName>
        <fullName evidence="1">Uncharacterized protein</fullName>
    </submittedName>
</protein>
<keyword evidence="2" id="KW-1185">Reference proteome</keyword>
<evidence type="ECO:0000313" key="2">
    <source>
        <dbReference type="Proteomes" id="UP000011131"/>
    </source>
</evidence>
<proteinExistence type="predicted"/>
<dbReference type="STRING" id="1278073.MYSTI_01929"/>
<dbReference type="Pfam" id="PF05354">
    <property type="entry name" value="Phage_attach"/>
    <property type="match status" value="1"/>
</dbReference>
<dbReference type="Gene3D" id="2.40.10.180">
    <property type="entry name" value="Phage tail proteins"/>
    <property type="match status" value="1"/>
</dbReference>
<dbReference type="InterPro" id="IPR053734">
    <property type="entry name" value="Phage_Head-Tail_Connect_sf"/>
</dbReference>
<dbReference type="PATRIC" id="fig|1278073.3.peg.1973"/>
<dbReference type="RefSeq" id="WP_015347522.1">
    <property type="nucleotide sequence ID" value="NC_020126.1"/>
</dbReference>
<dbReference type="HOGENOM" id="CLU_2207182_0_0_7"/>
<accession>L7U5X5</accession>
<dbReference type="OrthoDB" id="8595390at2"/>
<sequence>MSFAAQLAIADVAVLEHLGEEQDVRYVASNGAVADVRGIFDEAYVKVEAGEVGYSSSGPAVFLRTAGLSSDPRTDDFRVVARGKTYKLREAMPDGMGGILLLLHWVV</sequence>
<gene>
    <name evidence="1" type="ordered locus">MYSTI_01929</name>
</gene>
<organism evidence="1 2">
    <name type="scientific">Myxococcus stipitatus (strain DSM 14675 / JCM 12634 / Mx s8)</name>
    <dbReference type="NCBI Taxonomy" id="1278073"/>
    <lineage>
        <taxon>Bacteria</taxon>
        <taxon>Pseudomonadati</taxon>
        <taxon>Myxococcota</taxon>
        <taxon>Myxococcia</taxon>
        <taxon>Myxococcales</taxon>
        <taxon>Cystobacterineae</taxon>
        <taxon>Myxococcaceae</taxon>
        <taxon>Myxococcus</taxon>
    </lineage>
</organism>